<keyword evidence="2" id="KW-0460">Magnesium</keyword>
<feature type="binding site" evidence="2">
    <location>
        <position position="65"/>
    </location>
    <ligand>
        <name>Ni(2+)</name>
        <dbReference type="ChEBI" id="CHEBI:49786"/>
    </ligand>
</feature>
<dbReference type="HOGENOM" id="CLU_044556_0_0_11"/>
<keyword evidence="2" id="KW-0533">Nickel</keyword>
<dbReference type="SUPFAM" id="SSF56762">
    <property type="entry name" value="HydB/Nqo4-like"/>
    <property type="match status" value="1"/>
</dbReference>
<gene>
    <name evidence="3" type="ordered locus">Acel_1019</name>
</gene>
<dbReference type="EMBL" id="CP000481">
    <property type="protein sequence ID" value="ABK52792.1"/>
    <property type="molecule type" value="Genomic_DNA"/>
</dbReference>
<dbReference type="KEGG" id="ace:Acel_1019"/>
<dbReference type="AlphaFoldDB" id="A0LTN2"/>
<dbReference type="Proteomes" id="UP000008221">
    <property type="component" value="Chromosome"/>
</dbReference>
<name>A0LTN2_ACIC1</name>
<feature type="binding site" evidence="2">
    <location>
        <position position="422"/>
    </location>
    <ligand>
        <name>Mg(2+)</name>
        <dbReference type="ChEBI" id="CHEBI:18420"/>
    </ligand>
</feature>
<keyword evidence="2" id="KW-0479">Metal-binding</keyword>
<feature type="binding site" evidence="2">
    <location>
        <position position="68"/>
    </location>
    <ligand>
        <name>Ni(2+)</name>
        <dbReference type="ChEBI" id="CHEBI:49786"/>
    </ligand>
</feature>
<keyword evidence="2" id="KW-0408">Iron</keyword>
<keyword evidence="4" id="KW-1185">Reference proteome</keyword>
<dbReference type="GO" id="GO:0008901">
    <property type="term" value="F:ferredoxin hydrogenase activity"/>
    <property type="evidence" value="ECO:0007669"/>
    <property type="project" value="InterPro"/>
</dbReference>
<feature type="binding site" evidence="2">
    <location>
        <position position="372"/>
    </location>
    <ligand>
        <name>Mg(2+)</name>
        <dbReference type="ChEBI" id="CHEBI:18420"/>
    </ligand>
</feature>
<dbReference type="OrthoDB" id="9761717at2"/>
<keyword evidence="1" id="KW-0560">Oxidoreductase</keyword>
<dbReference type="InterPro" id="IPR018194">
    <property type="entry name" value="Ni-dep_hyd_lsu_Ni_BS"/>
</dbReference>
<comment type="cofactor">
    <cofactor evidence="2">
        <name>Fe cation</name>
        <dbReference type="ChEBI" id="CHEBI:24875"/>
    </cofactor>
</comment>
<proteinExistence type="predicted"/>
<dbReference type="RefSeq" id="WP_011719855.1">
    <property type="nucleotide sequence ID" value="NC_008578.1"/>
</dbReference>
<organism evidence="3 4">
    <name type="scientific">Acidothermus cellulolyticus (strain ATCC 43068 / DSM 8971 / 11B)</name>
    <dbReference type="NCBI Taxonomy" id="351607"/>
    <lineage>
        <taxon>Bacteria</taxon>
        <taxon>Bacillati</taxon>
        <taxon>Actinomycetota</taxon>
        <taxon>Actinomycetes</taxon>
        <taxon>Acidothermales</taxon>
        <taxon>Acidothermaceae</taxon>
        <taxon>Acidothermus</taxon>
    </lineage>
</organism>
<evidence type="ECO:0000256" key="2">
    <source>
        <dbReference type="PIRSR" id="PIRSR601501-1"/>
    </source>
</evidence>
<dbReference type="InterPro" id="IPR029014">
    <property type="entry name" value="NiFe-Hase_large"/>
</dbReference>
<accession>A0LTN2</accession>
<evidence type="ECO:0000256" key="1">
    <source>
        <dbReference type="ARBA" id="ARBA00023002"/>
    </source>
</evidence>
<protein>
    <submittedName>
        <fullName evidence="3">Nickel-dependent hydrogenase, large subunit</fullName>
    </submittedName>
</protein>
<dbReference type="eggNOG" id="COG3259">
    <property type="taxonomic scope" value="Bacteria"/>
</dbReference>
<dbReference type="PANTHER" id="PTHR43600">
    <property type="entry name" value="COENZYME F420 HYDROGENASE, SUBUNIT ALPHA"/>
    <property type="match status" value="1"/>
</dbReference>
<sequence>MSAERRVLRTDYLARVEGEGALFVECDGDVVTKVELRIFEPPRFFEALLRGRSCFEAPDITARICGICPVAYQTSAVNAVESLAGVDVPESIHHLRRLLYCGEWIESHALHVYLLHAPDFLGYPDAITLARDYPDIVQRGLQLKAAGNHLMRVLGGREIHPINVRVGGFYRVPSASELRALRPELEQAREIAVETVRWVSGFSFPERVFEGALVALHQPDSYAIERGRIRSDTGLDIDASRYDDYFEEEQVGHSTALHSRLRGAGRYLCGPLARYSLNYRQLSPLAKECAREAGLGEVCRDVFRSIVVRSVELVYACDEALRLIDIYERPEIPAVPVVVRPGTGHGVSEAPRGLLYHRYRLDGDGTILDAEIVPPTAQNQAAIEGDVHDVVVRYRDLDDEQLRHLCEQAIRNYDPCISCATHFLRLEVNRR</sequence>
<feature type="binding site" evidence="2">
    <location>
        <position position="46"/>
    </location>
    <ligand>
        <name>Mg(2+)</name>
        <dbReference type="ChEBI" id="CHEBI:18420"/>
    </ligand>
</feature>
<dbReference type="GO" id="GO:0016151">
    <property type="term" value="F:nickel cation binding"/>
    <property type="evidence" value="ECO:0007669"/>
    <property type="project" value="InterPro"/>
</dbReference>
<dbReference type="PROSITE" id="PS00508">
    <property type="entry name" value="NI_HGENASE_L_2"/>
    <property type="match status" value="1"/>
</dbReference>
<dbReference type="InParanoid" id="A0LTN2"/>
<evidence type="ECO:0000313" key="4">
    <source>
        <dbReference type="Proteomes" id="UP000008221"/>
    </source>
</evidence>
<dbReference type="Pfam" id="PF00374">
    <property type="entry name" value="NiFeSe_Hases"/>
    <property type="match status" value="1"/>
</dbReference>
<feature type="binding site" evidence="2">
    <location>
        <position position="416"/>
    </location>
    <ligand>
        <name>Ni(2+)</name>
        <dbReference type="ChEBI" id="CHEBI:49786"/>
    </ligand>
</feature>
<dbReference type="STRING" id="351607.Acel_1019"/>
<evidence type="ECO:0000313" key="3">
    <source>
        <dbReference type="EMBL" id="ABK52792.1"/>
    </source>
</evidence>
<feature type="binding site" evidence="2">
    <location>
        <position position="419"/>
    </location>
    <ligand>
        <name>Fe cation</name>
        <dbReference type="ChEBI" id="CHEBI:24875"/>
    </ligand>
</feature>
<comment type="cofactor">
    <cofactor evidence="2">
        <name>Ni(2+)</name>
        <dbReference type="ChEBI" id="CHEBI:49786"/>
    </cofactor>
</comment>
<feature type="binding site" evidence="2">
    <location>
        <position position="68"/>
    </location>
    <ligand>
        <name>Fe cation</name>
        <dbReference type="ChEBI" id="CHEBI:24875"/>
    </ligand>
</feature>
<dbReference type="InterPro" id="IPR001501">
    <property type="entry name" value="Ni-dep_hyd_lsu"/>
</dbReference>
<dbReference type="PANTHER" id="PTHR43600:SF4">
    <property type="entry name" value="CYTOSOLIC NIFE-HYDROGENASE, ALPHA SUBUNIT"/>
    <property type="match status" value="1"/>
</dbReference>
<reference evidence="3 4" key="1">
    <citation type="journal article" date="2009" name="Genome Res.">
        <title>Complete genome of the cellulolytic thermophile Acidothermus cellulolyticus 11B provides insights into its ecophysiological and evolutionary adaptations.</title>
        <authorList>
            <person name="Barabote R.D."/>
            <person name="Xie G."/>
            <person name="Leu D.H."/>
            <person name="Normand P."/>
            <person name="Necsulea A."/>
            <person name="Daubin V."/>
            <person name="Medigue C."/>
            <person name="Adney W.S."/>
            <person name="Xu X.C."/>
            <person name="Lapidus A."/>
            <person name="Parales R.E."/>
            <person name="Detter C."/>
            <person name="Pujic P."/>
            <person name="Bruce D."/>
            <person name="Lavire C."/>
            <person name="Challacombe J.F."/>
            <person name="Brettin T.S."/>
            <person name="Berry A.M."/>
        </authorList>
    </citation>
    <scope>NUCLEOTIDE SEQUENCE [LARGE SCALE GENOMIC DNA]</scope>
    <source>
        <strain evidence="4">ATCC 43068 / DSM 8971 / 11B</strain>
    </source>
</reference>
<dbReference type="Gene3D" id="1.10.645.10">
    <property type="entry name" value="Cytochrome-c3 Hydrogenase, chain B"/>
    <property type="match status" value="1"/>
</dbReference>